<accession>A0ABS7EGR4</accession>
<gene>
    <name evidence="1" type="ORF">K0504_10895</name>
</gene>
<dbReference type="EMBL" id="JAHZSS010000012">
    <property type="protein sequence ID" value="MBW8191544.1"/>
    <property type="molecule type" value="Genomic_DNA"/>
</dbReference>
<dbReference type="Proteomes" id="UP001166251">
    <property type="component" value="Unassembled WGS sequence"/>
</dbReference>
<evidence type="ECO:0000313" key="2">
    <source>
        <dbReference type="Proteomes" id="UP001166251"/>
    </source>
</evidence>
<keyword evidence="2" id="KW-1185">Reference proteome</keyword>
<dbReference type="CDD" id="cd07818">
    <property type="entry name" value="SRPBCC_1"/>
    <property type="match status" value="1"/>
</dbReference>
<name>A0ABS7EGR4_9GAMM</name>
<reference evidence="1" key="1">
    <citation type="submission" date="2021-07" db="EMBL/GenBank/DDBJ databases">
        <title>Neiella marina sp. nov., isolated from the intestinal content of sea cucumber Apostichopus japonicus.</title>
        <authorList>
            <person name="Bai X."/>
        </authorList>
    </citation>
    <scope>NUCLEOTIDE SEQUENCE</scope>
    <source>
        <strain evidence="1">126</strain>
    </source>
</reference>
<dbReference type="InterPro" id="IPR023393">
    <property type="entry name" value="START-like_dom_sf"/>
</dbReference>
<organism evidence="1 2">
    <name type="scientific">Neiella holothuriorum</name>
    <dbReference type="NCBI Taxonomy" id="2870530"/>
    <lineage>
        <taxon>Bacteria</taxon>
        <taxon>Pseudomonadati</taxon>
        <taxon>Pseudomonadota</taxon>
        <taxon>Gammaproteobacteria</taxon>
        <taxon>Alteromonadales</taxon>
        <taxon>Echinimonadaceae</taxon>
        <taxon>Neiella</taxon>
    </lineage>
</organism>
<dbReference type="SUPFAM" id="SSF55961">
    <property type="entry name" value="Bet v1-like"/>
    <property type="match status" value="1"/>
</dbReference>
<comment type="caution">
    <text evidence="1">The sequence shown here is derived from an EMBL/GenBank/DDBJ whole genome shotgun (WGS) entry which is preliminary data.</text>
</comment>
<dbReference type="Gene3D" id="3.30.530.20">
    <property type="match status" value="1"/>
</dbReference>
<evidence type="ECO:0000313" key="1">
    <source>
        <dbReference type="EMBL" id="MBW8191544.1"/>
    </source>
</evidence>
<protein>
    <submittedName>
        <fullName evidence="1">SRPBCC family protein</fullName>
    </submittedName>
</protein>
<dbReference type="RefSeq" id="WP_220104226.1">
    <property type="nucleotide sequence ID" value="NZ_JAHZSS010000012.1"/>
</dbReference>
<sequence>MKTILKSFFALWIIVLITGLFLPNNYEIKRSTIVTADLPTLHAYVVDLEQWQEWSPWLDADPTIVVTLGQITHGAGASQTWQGESGDGELLLTKVSEQVGVNYDIWFNQKADKGSGAISYVPLSDGRIEVIWSMEGEIATPIFGAYLALFMDGMVGPSFDLGLYKLKSLAETGAIH</sequence>
<proteinExistence type="predicted"/>